<dbReference type="GO" id="GO:0005737">
    <property type="term" value="C:cytoplasm"/>
    <property type="evidence" value="ECO:0007669"/>
    <property type="project" value="UniProtKB-SubCell"/>
</dbReference>
<reference evidence="4 5" key="1">
    <citation type="submission" date="2016-10" db="EMBL/GenBank/DDBJ databases">
        <authorList>
            <person name="de Groot N.N."/>
        </authorList>
    </citation>
    <scope>NUCLEOTIDE SEQUENCE [LARGE SCALE GENOMIC DNA]</scope>
    <source>
        <strain evidence="4 5">DSM 16957</strain>
    </source>
</reference>
<evidence type="ECO:0000256" key="3">
    <source>
        <dbReference type="SAM" id="MobiDB-lite"/>
    </source>
</evidence>
<comment type="subunit">
    <text evidence="2">Component of a cohesin-like complex composed of ScpA, ScpB and the Smc homodimer, in which ScpA and ScpB bind to the head domain of Smc. The presence of the three proteins is required for the association of the complex with DNA.</text>
</comment>
<dbReference type="PANTHER" id="PTHR33969:SF2">
    <property type="entry name" value="SEGREGATION AND CONDENSATION PROTEIN A"/>
    <property type="match status" value="1"/>
</dbReference>
<keyword evidence="2" id="KW-0159">Chromosome partition</keyword>
<dbReference type="OrthoDB" id="9811016at2"/>
<keyword evidence="2" id="KW-0131">Cell cycle</keyword>
<protein>
    <recommendedName>
        <fullName evidence="1 2">Segregation and condensation protein A</fullName>
    </recommendedName>
</protein>
<comment type="function">
    <text evidence="2">Participates in chromosomal partition during cell division. May act via the formation of a condensin-like complex containing Smc and ScpB that pull DNA away from mid-cell into both cell halves.</text>
</comment>
<evidence type="ECO:0000256" key="1">
    <source>
        <dbReference type="ARBA" id="ARBA00044777"/>
    </source>
</evidence>
<feature type="compositionally biased region" description="Low complexity" evidence="3">
    <location>
        <begin position="1"/>
        <end position="24"/>
    </location>
</feature>
<comment type="subcellular location">
    <subcellularLocation>
        <location evidence="2">Cytoplasm</location>
    </subcellularLocation>
    <text evidence="2">Associated with two foci at the outer edges of the nucleoid region in young cells, and at four foci within both cell halves in older cells.</text>
</comment>
<keyword evidence="5" id="KW-1185">Reference proteome</keyword>
<proteinExistence type="inferred from homology"/>
<dbReference type="HAMAP" id="MF_01805">
    <property type="entry name" value="ScpA"/>
    <property type="match status" value="1"/>
</dbReference>
<dbReference type="InterPro" id="IPR003768">
    <property type="entry name" value="ScpA"/>
</dbReference>
<accession>A0A1G6SSY2</accession>
<feature type="compositionally biased region" description="Low complexity" evidence="3">
    <location>
        <begin position="307"/>
        <end position="342"/>
    </location>
</feature>
<feature type="region of interest" description="Disordered" evidence="3">
    <location>
        <begin position="287"/>
        <end position="350"/>
    </location>
</feature>
<keyword evidence="2" id="KW-0132">Cell division</keyword>
<dbReference type="GO" id="GO:0006260">
    <property type="term" value="P:DNA replication"/>
    <property type="evidence" value="ECO:0007669"/>
    <property type="project" value="UniProtKB-UniRule"/>
</dbReference>
<evidence type="ECO:0000313" key="4">
    <source>
        <dbReference type="EMBL" id="SDD19336.1"/>
    </source>
</evidence>
<dbReference type="Pfam" id="PF02616">
    <property type="entry name" value="SMC_ScpA"/>
    <property type="match status" value="1"/>
</dbReference>
<dbReference type="STRING" id="265719.SAMN04488509_101647"/>
<organism evidence="4 5">
    <name type="scientific">Aquimonas voraii</name>
    <dbReference type="NCBI Taxonomy" id="265719"/>
    <lineage>
        <taxon>Bacteria</taxon>
        <taxon>Pseudomonadati</taxon>
        <taxon>Pseudomonadota</taxon>
        <taxon>Gammaproteobacteria</taxon>
        <taxon>Lysobacterales</taxon>
        <taxon>Lysobacteraceae</taxon>
        <taxon>Aquimonas</taxon>
    </lineage>
</organism>
<sequence>MSVESAPTADTSASPSPSGPPQQQEMPLAMVRGQPVLQIPQDLYIPPDALEVILDAFEGPLDLLLYLIRRQNLDILDIPVAEITRQYIDYIGLMQDIKLELAAEYLVMAAILAEIKSRLLLPRPPSAEGEEEDPRAELVRRLQEYERFRQAAQDIDALPRIERDTQVVHAHTGDRTTVRLPPPVDLREMLLALRDVLKRAELFSHHNIRREALSVRARMGEHLERLSHGRFVSFVELFRAEEGRLGVVVSFLAMLELAKEMLIEIVQEAPLAPIFVRALGASTEAAEDALEASQPSSDGSDLDEAGEGAFAEDALAPPVPAGLAATTTATEPGDADALPAAPAHHRTEEP</sequence>
<dbReference type="Proteomes" id="UP000199603">
    <property type="component" value="Unassembled WGS sequence"/>
</dbReference>
<name>A0A1G6SSY2_9GAMM</name>
<keyword evidence="2" id="KW-0963">Cytoplasm</keyword>
<dbReference type="GO" id="GO:0007059">
    <property type="term" value="P:chromosome segregation"/>
    <property type="evidence" value="ECO:0007669"/>
    <property type="project" value="UniProtKB-UniRule"/>
</dbReference>
<dbReference type="Gene3D" id="6.10.250.2410">
    <property type="match status" value="1"/>
</dbReference>
<feature type="region of interest" description="Disordered" evidence="3">
    <location>
        <begin position="1"/>
        <end position="25"/>
    </location>
</feature>
<dbReference type="PANTHER" id="PTHR33969">
    <property type="entry name" value="SEGREGATION AND CONDENSATION PROTEIN A"/>
    <property type="match status" value="1"/>
</dbReference>
<comment type="similarity">
    <text evidence="2">Belongs to the ScpA family.</text>
</comment>
<dbReference type="GO" id="GO:0051301">
    <property type="term" value="P:cell division"/>
    <property type="evidence" value="ECO:0007669"/>
    <property type="project" value="UniProtKB-KW"/>
</dbReference>
<evidence type="ECO:0000313" key="5">
    <source>
        <dbReference type="Proteomes" id="UP000199603"/>
    </source>
</evidence>
<gene>
    <name evidence="2" type="primary">scpA</name>
    <name evidence="4" type="ORF">SAMN04488509_101647</name>
</gene>
<dbReference type="AlphaFoldDB" id="A0A1G6SSY2"/>
<dbReference type="EMBL" id="FNAG01000001">
    <property type="protein sequence ID" value="SDD19336.1"/>
    <property type="molecule type" value="Genomic_DNA"/>
</dbReference>
<evidence type="ECO:0000256" key="2">
    <source>
        <dbReference type="HAMAP-Rule" id="MF_01805"/>
    </source>
</evidence>